<evidence type="ECO:0000256" key="1">
    <source>
        <dbReference type="ARBA" id="ARBA00004323"/>
    </source>
</evidence>
<keyword evidence="5" id="KW-1133">Transmembrane helix</keyword>
<dbReference type="InterPro" id="IPR040911">
    <property type="entry name" value="Exostosin_GT47"/>
</dbReference>
<keyword evidence="4" id="KW-0333">Golgi apparatus</keyword>
<dbReference type="AlphaFoldDB" id="A0A1Y1IG28"/>
<comment type="subcellular location">
    <subcellularLocation>
        <location evidence="1">Golgi apparatus membrane</location>
        <topology evidence="1">Single-pass type II membrane protein</topology>
    </subcellularLocation>
</comment>
<comment type="similarity">
    <text evidence="2">Belongs to the glycosyltransferase 47 family.</text>
</comment>
<protein>
    <recommendedName>
        <fullName evidence="6">Exostosin GT47 domain-containing protein</fullName>
    </recommendedName>
</protein>
<evidence type="ECO:0000256" key="2">
    <source>
        <dbReference type="ARBA" id="ARBA00010271"/>
    </source>
</evidence>
<organism evidence="7 8">
    <name type="scientific">Klebsormidium nitens</name>
    <name type="common">Green alga</name>
    <name type="synonym">Ulothrix nitens</name>
    <dbReference type="NCBI Taxonomy" id="105231"/>
    <lineage>
        <taxon>Eukaryota</taxon>
        <taxon>Viridiplantae</taxon>
        <taxon>Streptophyta</taxon>
        <taxon>Klebsormidiophyceae</taxon>
        <taxon>Klebsormidiales</taxon>
        <taxon>Klebsormidiaceae</taxon>
        <taxon>Klebsormidium</taxon>
    </lineage>
</organism>
<evidence type="ECO:0000256" key="5">
    <source>
        <dbReference type="SAM" id="Phobius"/>
    </source>
</evidence>
<evidence type="ECO:0000313" key="7">
    <source>
        <dbReference type="EMBL" id="GAQ89012.1"/>
    </source>
</evidence>
<dbReference type="STRING" id="105231.A0A1Y1IG28"/>
<keyword evidence="5" id="KW-0812">Transmembrane</keyword>
<keyword evidence="3" id="KW-0735">Signal-anchor</keyword>
<dbReference type="OMA" id="KWTKMWE"/>
<gene>
    <name evidence="7" type="ORF">KFL_004790055</name>
</gene>
<dbReference type="GO" id="GO:0016757">
    <property type="term" value="F:glycosyltransferase activity"/>
    <property type="evidence" value="ECO:0007669"/>
    <property type="project" value="InterPro"/>
</dbReference>
<evidence type="ECO:0000313" key="8">
    <source>
        <dbReference type="Proteomes" id="UP000054558"/>
    </source>
</evidence>
<keyword evidence="5" id="KW-0472">Membrane</keyword>
<feature type="transmembrane region" description="Helical" evidence="5">
    <location>
        <begin position="21"/>
        <end position="41"/>
    </location>
</feature>
<accession>A0A1Y1IG28</accession>
<dbReference type="Proteomes" id="UP000054558">
    <property type="component" value="Unassembled WGS sequence"/>
</dbReference>
<reference evidence="7 8" key="1">
    <citation type="journal article" date="2014" name="Nat. Commun.">
        <title>Klebsormidium flaccidum genome reveals primary factors for plant terrestrial adaptation.</title>
        <authorList>
            <person name="Hori K."/>
            <person name="Maruyama F."/>
            <person name="Fujisawa T."/>
            <person name="Togashi T."/>
            <person name="Yamamoto N."/>
            <person name="Seo M."/>
            <person name="Sato S."/>
            <person name="Yamada T."/>
            <person name="Mori H."/>
            <person name="Tajima N."/>
            <person name="Moriyama T."/>
            <person name="Ikeuchi M."/>
            <person name="Watanabe M."/>
            <person name="Wada H."/>
            <person name="Kobayashi K."/>
            <person name="Saito M."/>
            <person name="Masuda T."/>
            <person name="Sasaki-Sekimoto Y."/>
            <person name="Mashiguchi K."/>
            <person name="Awai K."/>
            <person name="Shimojima M."/>
            <person name="Masuda S."/>
            <person name="Iwai M."/>
            <person name="Nobusawa T."/>
            <person name="Narise T."/>
            <person name="Kondo S."/>
            <person name="Saito H."/>
            <person name="Sato R."/>
            <person name="Murakawa M."/>
            <person name="Ihara Y."/>
            <person name="Oshima-Yamada Y."/>
            <person name="Ohtaka K."/>
            <person name="Satoh M."/>
            <person name="Sonobe K."/>
            <person name="Ishii M."/>
            <person name="Ohtani R."/>
            <person name="Kanamori-Sato M."/>
            <person name="Honoki R."/>
            <person name="Miyazaki D."/>
            <person name="Mochizuki H."/>
            <person name="Umetsu J."/>
            <person name="Higashi K."/>
            <person name="Shibata D."/>
            <person name="Kamiya Y."/>
            <person name="Sato N."/>
            <person name="Nakamura Y."/>
            <person name="Tabata S."/>
            <person name="Ida S."/>
            <person name="Kurokawa K."/>
            <person name="Ohta H."/>
        </authorList>
    </citation>
    <scope>NUCLEOTIDE SEQUENCE [LARGE SCALE GENOMIC DNA]</scope>
    <source>
        <strain evidence="7 8">NIES-2285</strain>
    </source>
</reference>
<evidence type="ECO:0000259" key="6">
    <source>
        <dbReference type="Pfam" id="PF03016"/>
    </source>
</evidence>
<name>A0A1Y1IG28_KLENI</name>
<dbReference type="EMBL" id="DF237428">
    <property type="protein sequence ID" value="GAQ89012.1"/>
    <property type="molecule type" value="Genomic_DNA"/>
</dbReference>
<dbReference type="Pfam" id="PF03016">
    <property type="entry name" value="Exostosin_GT47"/>
    <property type="match status" value="1"/>
</dbReference>
<feature type="domain" description="Exostosin GT47" evidence="6">
    <location>
        <begin position="148"/>
        <end position="463"/>
    </location>
</feature>
<sequence>MAQLFQWRLRYCQLRALHPVGRFYAIALALSIPLAFMLFAAHRDLVTRAQEGGASWLTSAEPRLTSARRYGTRIGGVGQELGGEMLEGREVIEYKYTFERSTTVRPAGIGWPFGRAGIAGIVSKLLQMTSPAKSAKNSIDSAEQLGGPLRVYMYDLPAQFNWGIIDKSWEHSRFSNTTNGVNIGGISYPLYPGSVSRKQHSIAFWLTLDLLSAAHHNATRANWERAAVRVADPKDADVFFVPFFSSLSYNGNSHRSIMEQRSVQLAFVDWLTQQPPWKASGGSDHVIPVHHPNALNLCAHMLRSARFIVADFGRQPRKVSNEAKDIVAPYKHMVPTYVEDSAGWEARKSLLFFQGQLQRKAGGAVRQELLGVLGRETGVVMQPGRPSSVGVADAATRMRDSRFCLMPAGDTPSSCRLFDAIASHCVPVVVSDQLELPFEDVLDYTRFAIFVPAERAVQPGYLVGTLRNVTQTEWEAMWQRLKEVDKYFEYGYPPQRFGSEQMIWQAIGRKVRGVNRGHNRRRRREVLGLPP</sequence>
<dbReference type="InterPro" id="IPR004263">
    <property type="entry name" value="Exostosin"/>
</dbReference>
<evidence type="ECO:0000256" key="3">
    <source>
        <dbReference type="ARBA" id="ARBA00022968"/>
    </source>
</evidence>
<dbReference type="PANTHER" id="PTHR11062:SF249">
    <property type="entry name" value="OS08G0438600 PROTEIN"/>
    <property type="match status" value="1"/>
</dbReference>
<dbReference type="PANTHER" id="PTHR11062">
    <property type="entry name" value="EXOSTOSIN HEPARAN SULFATE GLYCOSYLTRANSFERASE -RELATED"/>
    <property type="match status" value="1"/>
</dbReference>
<proteinExistence type="inferred from homology"/>
<dbReference type="OrthoDB" id="1924787at2759"/>
<evidence type="ECO:0000256" key="4">
    <source>
        <dbReference type="ARBA" id="ARBA00023034"/>
    </source>
</evidence>
<dbReference type="GO" id="GO:0000139">
    <property type="term" value="C:Golgi membrane"/>
    <property type="evidence" value="ECO:0007669"/>
    <property type="project" value="UniProtKB-SubCell"/>
</dbReference>
<keyword evidence="8" id="KW-1185">Reference proteome</keyword>